<feature type="chain" id="PRO_5047330526" evidence="1">
    <location>
        <begin position="30"/>
        <end position="125"/>
    </location>
</feature>
<comment type="caution">
    <text evidence="3">The sequence shown here is derived from an EMBL/GenBank/DDBJ whole genome shotgun (WGS) entry which is preliminary data.</text>
</comment>
<feature type="domain" description="SH3b" evidence="2">
    <location>
        <begin position="53"/>
        <end position="121"/>
    </location>
</feature>
<accession>A0ABS6F0P8</accession>
<dbReference type="Proteomes" id="UP000736583">
    <property type="component" value="Unassembled WGS sequence"/>
</dbReference>
<keyword evidence="1" id="KW-0732">Signal</keyword>
<dbReference type="EMBL" id="JAHLQL010000002">
    <property type="protein sequence ID" value="MBU5592050.1"/>
    <property type="molecule type" value="Genomic_DNA"/>
</dbReference>
<reference evidence="3 4" key="1">
    <citation type="submission" date="2021-06" db="EMBL/GenBank/DDBJ databases">
        <authorList>
            <person name="Sun Q."/>
            <person name="Li D."/>
        </authorList>
    </citation>
    <scope>NUCLEOTIDE SEQUENCE [LARGE SCALE GENOMIC DNA]</scope>
    <source>
        <strain evidence="3 4">MSJ-4</strain>
    </source>
</reference>
<organism evidence="3 4">
    <name type="scientific">Clostridium simiarum</name>
    <dbReference type="NCBI Taxonomy" id="2841506"/>
    <lineage>
        <taxon>Bacteria</taxon>
        <taxon>Bacillati</taxon>
        <taxon>Bacillota</taxon>
        <taxon>Clostridia</taxon>
        <taxon>Eubacteriales</taxon>
        <taxon>Clostridiaceae</taxon>
        <taxon>Clostridium</taxon>
    </lineage>
</organism>
<proteinExistence type="predicted"/>
<evidence type="ECO:0000313" key="3">
    <source>
        <dbReference type="EMBL" id="MBU5592050.1"/>
    </source>
</evidence>
<dbReference type="PROSITE" id="PS51781">
    <property type="entry name" value="SH3B"/>
    <property type="match status" value="1"/>
</dbReference>
<evidence type="ECO:0000256" key="1">
    <source>
        <dbReference type="SAM" id="SignalP"/>
    </source>
</evidence>
<protein>
    <submittedName>
        <fullName evidence="3">SH3 domain-containing protein</fullName>
    </submittedName>
</protein>
<sequence length="125" mass="13848">MLKKKLALGLVVMSCVSVLTFVNPSEVFAKTTDEMKVEVREDKKDLVRAQYALEIGIVRAASGLNVRSGAGANYEKIGFVYYGEEVTIRKRDGGWTYISYLTSSGGVKYGWVASQYIEGTGRYDQ</sequence>
<dbReference type="InterPro" id="IPR003646">
    <property type="entry name" value="SH3-like_bac-type"/>
</dbReference>
<name>A0ABS6F0P8_9CLOT</name>
<evidence type="ECO:0000259" key="2">
    <source>
        <dbReference type="PROSITE" id="PS51781"/>
    </source>
</evidence>
<keyword evidence="4" id="KW-1185">Reference proteome</keyword>
<evidence type="ECO:0000313" key="4">
    <source>
        <dbReference type="Proteomes" id="UP000736583"/>
    </source>
</evidence>
<dbReference type="Pfam" id="PF08239">
    <property type="entry name" value="SH3_3"/>
    <property type="match status" value="1"/>
</dbReference>
<dbReference type="RefSeq" id="WP_216456932.1">
    <property type="nucleotide sequence ID" value="NZ_JAHLQL010000002.1"/>
</dbReference>
<gene>
    <name evidence="3" type="ORF">KQI89_09735</name>
</gene>
<feature type="signal peptide" evidence="1">
    <location>
        <begin position="1"/>
        <end position="29"/>
    </location>
</feature>